<dbReference type="Pfam" id="PF01321">
    <property type="entry name" value="Creatinase_N"/>
    <property type="match status" value="1"/>
</dbReference>
<dbReference type="InterPro" id="IPR000587">
    <property type="entry name" value="Creatinase_N"/>
</dbReference>
<dbReference type="Gene3D" id="3.90.230.10">
    <property type="entry name" value="Creatinase/methionine aminopeptidase superfamily"/>
    <property type="match status" value="1"/>
</dbReference>
<evidence type="ECO:0000259" key="5">
    <source>
        <dbReference type="Pfam" id="PF01321"/>
    </source>
</evidence>
<dbReference type="PANTHER" id="PTHR46112">
    <property type="entry name" value="AMINOPEPTIDASE"/>
    <property type="match status" value="1"/>
</dbReference>
<dbReference type="PANTHER" id="PTHR46112:SF3">
    <property type="entry name" value="AMINOPEPTIDASE YPDF"/>
    <property type="match status" value="1"/>
</dbReference>
<dbReference type="InterPro" id="IPR001131">
    <property type="entry name" value="Peptidase_M24B_aminopep-P_CS"/>
</dbReference>
<reference evidence="6" key="2">
    <citation type="journal article" date="2021" name="PeerJ">
        <title>Extensive microbial diversity within the chicken gut microbiome revealed by metagenomics and culture.</title>
        <authorList>
            <person name="Gilroy R."/>
            <person name="Ravi A."/>
            <person name="Getino M."/>
            <person name="Pursley I."/>
            <person name="Horton D.L."/>
            <person name="Alikhan N.F."/>
            <person name="Baker D."/>
            <person name="Gharbi K."/>
            <person name="Hall N."/>
            <person name="Watson M."/>
            <person name="Adriaenssens E.M."/>
            <person name="Foster-Nyarko E."/>
            <person name="Jarju S."/>
            <person name="Secka A."/>
            <person name="Antonio M."/>
            <person name="Oren A."/>
            <person name="Chaudhuri R.R."/>
            <person name="La Ragione R."/>
            <person name="Hildebrand F."/>
            <person name="Pallen M.J."/>
        </authorList>
    </citation>
    <scope>NUCLEOTIDE SEQUENCE</scope>
    <source>
        <strain evidence="6">CHK181-108</strain>
    </source>
</reference>
<evidence type="ECO:0000259" key="4">
    <source>
        <dbReference type="Pfam" id="PF00557"/>
    </source>
</evidence>
<dbReference type="SUPFAM" id="SSF53092">
    <property type="entry name" value="Creatinase/prolidase N-terminal domain"/>
    <property type="match status" value="1"/>
</dbReference>
<comment type="caution">
    <text evidence="6">The sequence shown here is derived from an EMBL/GenBank/DDBJ whole genome shotgun (WGS) entry which is preliminary data.</text>
</comment>
<feature type="domain" description="Creatinase N-terminal" evidence="5">
    <location>
        <begin position="12"/>
        <end position="122"/>
    </location>
</feature>
<organism evidence="6 7">
    <name type="scientific">Candidatus Ornithomonoglobus intestinigallinarum</name>
    <dbReference type="NCBI Taxonomy" id="2840894"/>
    <lineage>
        <taxon>Bacteria</taxon>
        <taxon>Bacillati</taxon>
        <taxon>Bacillota</taxon>
        <taxon>Clostridia</taxon>
        <taxon>Candidatus Ornithomonoglobus</taxon>
    </lineage>
</organism>
<dbReference type="EMBL" id="DVLU01000102">
    <property type="protein sequence ID" value="HIT86097.1"/>
    <property type="molecule type" value="Genomic_DNA"/>
</dbReference>
<sequence length="349" mass="38061">MTDRTERLFENDGGCDAFFISSYPNIFYYSGFESEDGYLLVTREKRMLITDSRYTVQAKEQSPGFEILNISDGLKNAFLKINEKNIGFENEAVTVGEFERIKAAAPDKNFISAQSEINAPRRIKDEGEIKKIAEAERLGDEAFSHILNIIKPGMTENGVALELEFFMKKHGASALSFDTISASGVRGAMPHGRASDKTIEKGELLTLDFGCVFEGYCSDMTRTVAVGEPSDIMKNVYGIVLKAQLAALNEISAGKKCSDIDAAARKVITDAGYGKNFGHSLGHSVGIEIHENPNLSPKCDDLTEPGHILTVEPGIYIEGVGGVRIEDLVAVKDGGVVNLTHSPKELIIL</sequence>
<dbReference type="CDD" id="cd01092">
    <property type="entry name" value="APP-like"/>
    <property type="match status" value="1"/>
</dbReference>
<comment type="similarity">
    <text evidence="3">Belongs to the peptidase M24B family.</text>
</comment>
<keyword evidence="6" id="KW-0031">Aminopeptidase</keyword>
<keyword evidence="1 3" id="KW-0479">Metal-binding</keyword>
<dbReference type="GO" id="GO:0046872">
    <property type="term" value="F:metal ion binding"/>
    <property type="evidence" value="ECO:0007669"/>
    <property type="project" value="UniProtKB-KW"/>
</dbReference>
<reference evidence="6" key="1">
    <citation type="submission" date="2020-10" db="EMBL/GenBank/DDBJ databases">
        <authorList>
            <person name="Gilroy R."/>
        </authorList>
    </citation>
    <scope>NUCLEOTIDE SEQUENCE</scope>
    <source>
        <strain evidence="6">CHK181-108</strain>
    </source>
</reference>
<evidence type="ECO:0000313" key="6">
    <source>
        <dbReference type="EMBL" id="HIT86097.1"/>
    </source>
</evidence>
<dbReference type="AlphaFoldDB" id="A0A9D1H5I4"/>
<dbReference type="Pfam" id="PF00557">
    <property type="entry name" value="Peptidase_M24"/>
    <property type="match status" value="1"/>
</dbReference>
<dbReference type="Gene3D" id="3.40.350.10">
    <property type="entry name" value="Creatinase/prolidase N-terminal domain"/>
    <property type="match status" value="1"/>
</dbReference>
<dbReference type="SUPFAM" id="SSF55920">
    <property type="entry name" value="Creatinase/aminopeptidase"/>
    <property type="match status" value="1"/>
</dbReference>
<feature type="domain" description="Peptidase M24" evidence="4">
    <location>
        <begin position="131"/>
        <end position="332"/>
    </location>
</feature>
<dbReference type="InterPro" id="IPR050659">
    <property type="entry name" value="Peptidase_M24B"/>
</dbReference>
<evidence type="ECO:0000256" key="1">
    <source>
        <dbReference type="ARBA" id="ARBA00022723"/>
    </source>
</evidence>
<evidence type="ECO:0000313" key="7">
    <source>
        <dbReference type="Proteomes" id="UP000824165"/>
    </source>
</evidence>
<accession>A0A9D1H5I4</accession>
<proteinExistence type="inferred from homology"/>
<dbReference type="PROSITE" id="PS00491">
    <property type="entry name" value="PROLINE_PEPTIDASE"/>
    <property type="match status" value="1"/>
</dbReference>
<dbReference type="InterPro" id="IPR000994">
    <property type="entry name" value="Pept_M24"/>
</dbReference>
<evidence type="ECO:0000256" key="2">
    <source>
        <dbReference type="ARBA" id="ARBA00022801"/>
    </source>
</evidence>
<name>A0A9D1H5I4_9FIRM</name>
<keyword evidence="2" id="KW-0378">Hydrolase</keyword>
<dbReference type="GO" id="GO:0004177">
    <property type="term" value="F:aminopeptidase activity"/>
    <property type="evidence" value="ECO:0007669"/>
    <property type="project" value="UniProtKB-KW"/>
</dbReference>
<dbReference type="InterPro" id="IPR036005">
    <property type="entry name" value="Creatinase/aminopeptidase-like"/>
</dbReference>
<keyword evidence="6" id="KW-0645">Protease</keyword>
<dbReference type="Proteomes" id="UP000824165">
    <property type="component" value="Unassembled WGS sequence"/>
</dbReference>
<protein>
    <submittedName>
        <fullName evidence="6">Aminopeptidase P family protein</fullName>
    </submittedName>
</protein>
<evidence type="ECO:0000256" key="3">
    <source>
        <dbReference type="RuleBase" id="RU000590"/>
    </source>
</evidence>
<gene>
    <name evidence="6" type="ORF">IAA60_09395</name>
</gene>
<dbReference type="InterPro" id="IPR029149">
    <property type="entry name" value="Creatin/AminoP/Spt16_N"/>
</dbReference>